<accession>A0A0F9GSX8</accession>
<gene>
    <name evidence="2" type="ORF">LCGC14_1789700</name>
</gene>
<protein>
    <recommendedName>
        <fullName evidence="1">VWFA domain-containing protein</fullName>
    </recommendedName>
</protein>
<organism evidence="2">
    <name type="scientific">marine sediment metagenome</name>
    <dbReference type="NCBI Taxonomy" id="412755"/>
    <lineage>
        <taxon>unclassified sequences</taxon>
        <taxon>metagenomes</taxon>
        <taxon>ecological metagenomes</taxon>
    </lineage>
</organism>
<evidence type="ECO:0000313" key="2">
    <source>
        <dbReference type="EMBL" id="KKM01915.1"/>
    </source>
</evidence>
<dbReference type="EMBL" id="LAZR01017067">
    <property type="protein sequence ID" value="KKM01915.1"/>
    <property type="molecule type" value="Genomic_DNA"/>
</dbReference>
<name>A0A0F9GSX8_9ZZZZ</name>
<comment type="caution">
    <text evidence="2">The sequence shown here is derived from an EMBL/GenBank/DDBJ whole genome shotgun (WGS) entry which is preliminary data.</text>
</comment>
<proteinExistence type="predicted"/>
<dbReference type="InterPro" id="IPR002035">
    <property type="entry name" value="VWF_A"/>
</dbReference>
<dbReference type="InterPro" id="IPR036465">
    <property type="entry name" value="vWFA_dom_sf"/>
</dbReference>
<reference evidence="2" key="1">
    <citation type="journal article" date="2015" name="Nature">
        <title>Complex archaea that bridge the gap between prokaryotes and eukaryotes.</title>
        <authorList>
            <person name="Spang A."/>
            <person name="Saw J.H."/>
            <person name="Jorgensen S.L."/>
            <person name="Zaremba-Niedzwiedzka K."/>
            <person name="Martijn J."/>
            <person name="Lind A.E."/>
            <person name="van Eijk R."/>
            <person name="Schleper C."/>
            <person name="Guy L."/>
            <person name="Ettema T.J."/>
        </authorList>
    </citation>
    <scope>NUCLEOTIDE SEQUENCE</scope>
</reference>
<feature type="domain" description="VWFA" evidence="1">
    <location>
        <begin position="7"/>
        <end position="207"/>
    </location>
</feature>
<evidence type="ECO:0000259" key="1">
    <source>
        <dbReference type="PROSITE" id="PS50234"/>
    </source>
</evidence>
<dbReference type="PROSITE" id="PS50234">
    <property type="entry name" value="VWFA"/>
    <property type="match status" value="1"/>
</dbReference>
<dbReference type="Gene3D" id="3.40.50.410">
    <property type="entry name" value="von Willebrand factor, type A domain"/>
    <property type="match status" value="1"/>
</dbReference>
<dbReference type="CDD" id="cd00198">
    <property type="entry name" value="vWFA"/>
    <property type="match status" value="1"/>
</dbReference>
<dbReference type="AlphaFoldDB" id="A0A0F9GSX8"/>
<sequence length="219" mass="24378">MKENLTELVFILDRSGSMQSMQEEAIGGFNAFLEDQKKVPGEAKLTLVLFDHEYNLVHNGKDINDIESLCSDTYAPRGTTALLDAIGRTVDDVGKRLAETPEEERPSKILVAVLTDGLENASRDYKKAKINEMITHQRDKYCWEFIFLGANQDAIAEGSSLGVSKIYSMTYSATPNGMKNGMRSMSYAASSYRRTGKVDLKDVDQNTEDKDVISVSDKK</sequence>
<dbReference type="SUPFAM" id="SSF53300">
    <property type="entry name" value="vWA-like"/>
    <property type="match status" value="1"/>
</dbReference>